<dbReference type="EMBL" id="CP035758">
    <property type="protein sequence ID" value="QBD80668.1"/>
    <property type="molecule type" value="Genomic_DNA"/>
</dbReference>
<evidence type="ECO:0000313" key="4">
    <source>
        <dbReference type="Proteomes" id="UP000290365"/>
    </source>
</evidence>
<feature type="compositionally biased region" description="Basic and acidic residues" evidence="2">
    <location>
        <begin position="92"/>
        <end position="103"/>
    </location>
</feature>
<dbReference type="Proteomes" id="UP000290365">
    <property type="component" value="Chromosome"/>
</dbReference>
<gene>
    <name evidence="3" type="primary">yidD</name>
    <name evidence="3" type="ORF">EPA93_33725</name>
</gene>
<dbReference type="Pfam" id="PF01809">
    <property type="entry name" value="YidD"/>
    <property type="match status" value="1"/>
</dbReference>
<dbReference type="HAMAP" id="MF_00386">
    <property type="entry name" value="UPF0161_YidD"/>
    <property type="match status" value="1"/>
</dbReference>
<feature type="region of interest" description="Disordered" evidence="2">
    <location>
        <begin position="84"/>
        <end position="103"/>
    </location>
</feature>
<keyword evidence="1" id="KW-0472">Membrane</keyword>
<reference evidence="3 4" key="1">
    <citation type="submission" date="2019-01" db="EMBL/GenBank/DDBJ databases">
        <title>Ktedonosporobacter rubrisoli SCAWS-G2.</title>
        <authorList>
            <person name="Huang Y."/>
            <person name="Yan B."/>
        </authorList>
    </citation>
    <scope>NUCLEOTIDE SEQUENCE [LARGE SCALE GENOMIC DNA]</scope>
    <source>
        <strain evidence="3 4">SCAWS-G2</strain>
    </source>
</reference>
<name>A0A4P6JY08_KTERU</name>
<dbReference type="PANTHER" id="PTHR33383:SF1">
    <property type="entry name" value="MEMBRANE PROTEIN INSERTION EFFICIENCY FACTOR-RELATED"/>
    <property type="match status" value="1"/>
</dbReference>
<comment type="function">
    <text evidence="1">Could be involved in insertion of integral membrane proteins into the membrane.</text>
</comment>
<dbReference type="GO" id="GO:0005886">
    <property type="term" value="C:plasma membrane"/>
    <property type="evidence" value="ECO:0007669"/>
    <property type="project" value="UniProtKB-SubCell"/>
</dbReference>
<comment type="similarity">
    <text evidence="1">Belongs to the UPF0161 family.</text>
</comment>
<sequence>MRYRARAVELTQRLYIVKYIALGLIRIYQRTLSVVLPSSCRFTPSCSHYGYEAIQRFGFFRGGWMTIKRIGRCHPFYHGDLYDPVPEQLGGRLDRGRQESTRG</sequence>
<comment type="subcellular location">
    <subcellularLocation>
        <location evidence="1">Cell membrane</location>
        <topology evidence="1">Peripheral membrane protein</topology>
        <orientation evidence="1">Cytoplasmic side</orientation>
    </subcellularLocation>
</comment>
<accession>A0A4P6JY08</accession>
<dbReference type="SMART" id="SM01234">
    <property type="entry name" value="Haemolytic"/>
    <property type="match status" value="1"/>
</dbReference>
<dbReference type="InterPro" id="IPR002696">
    <property type="entry name" value="Membr_insert_effic_factor_YidD"/>
</dbReference>
<protein>
    <recommendedName>
        <fullName evidence="1">Putative membrane protein insertion efficiency factor</fullName>
    </recommendedName>
</protein>
<dbReference type="AlphaFoldDB" id="A0A4P6JY08"/>
<keyword evidence="1" id="KW-1003">Cell membrane</keyword>
<keyword evidence="4" id="KW-1185">Reference proteome</keyword>
<dbReference type="NCBIfam" id="TIGR00278">
    <property type="entry name" value="membrane protein insertion efficiency factor YidD"/>
    <property type="match status" value="1"/>
</dbReference>
<organism evidence="3 4">
    <name type="scientific">Ktedonosporobacter rubrisoli</name>
    <dbReference type="NCBI Taxonomy" id="2509675"/>
    <lineage>
        <taxon>Bacteria</taxon>
        <taxon>Bacillati</taxon>
        <taxon>Chloroflexota</taxon>
        <taxon>Ktedonobacteria</taxon>
        <taxon>Ktedonobacterales</taxon>
        <taxon>Ktedonosporobacteraceae</taxon>
        <taxon>Ktedonosporobacter</taxon>
    </lineage>
</organism>
<dbReference type="PANTHER" id="PTHR33383">
    <property type="entry name" value="MEMBRANE PROTEIN INSERTION EFFICIENCY FACTOR-RELATED"/>
    <property type="match status" value="1"/>
</dbReference>
<dbReference type="KEGG" id="kbs:EPA93_33725"/>
<evidence type="ECO:0000256" key="1">
    <source>
        <dbReference type="HAMAP-Rule" id="MF_00386"/>
    </source>
</evidence>
<evidence type="ECO:0000256" key="2">
    <source>
        <dbReference type="SAM" id="MobiDB-lite"/>
    </source>
</evidence>
<dbReference type="OrthoDB" id="9801753at2"/>
<evidence type="ECO:0000313" key="3">
    <source>
        <dbReference type="EMBL" id="QBD80668.1"/>
    </source>
</evidence>
<proteinExistence type="inferred from homology"/>